<feature type="domain" description="ABC transporter" evidence="5">
    <location>
        <begin position="6"/>
        <end position="228"/>
    </location>
</feature>
<evidence type="ECO:0000259" key="5">
    <source>
        <dbReference type="PROSITE" id="PS50893"/>
    </source>
</evidence>
<dbReference type="InterPro" id="IPR050319">
    <property type="entry name" value="ABC_transp_ATP-bind"/>
</dbReference>
<dbReference type="PROSITE" id="PS00211">
    <property type="entry name" value="ABC_TRANSPORTER_1"/>
    <property type="match status" value="1"/>
</dbReference>
<dbReference type="SMART" id="SM00382">
    <property type="entry name" value="AAA"/>
    <property type="match status" value="1"/>
</dbReference>
<accession>A0A5A7NPX6</accession>
<dbReference type="GO" id="GO:0055085">
    <property type="term" value="P:transmembrane transport"/>
    <property type="evidence" value="ECO:0007669"/>
    <property type="project" value="UniProtKB-ARBA"/>
</dbReference>
<dbReference type="Pfam" id="PF00005">
    <property type="entry name" value="ABC_tran"/>
    <property type="match status" value="1"/>
</dbReference>
<comment type="caution">
    <text evidence="6">The sequence shown here is derived from an EMBL/GenBank/DDBJ whole genome shotgun (WGS) entry which is preliminary data.</text>
</comment>
<proteinExistence type="inferred from homology"/>
<dbReference type="Gene3D" id="3.40.50.300">
    <property type="entry name" value="P-loop containing nucleotide triphosphate hydrolases"/>
    <property type="match status" value="1"/>
</dbReference>
<dbReference type="InterPro" id="IPR003439">
    <property type="entry name" value="ABC_transporter-like_ATP-bd"/>
</dbReference>
<reference evidence="6 7" key="1">
    <citation type="submission" date="2019-09" db="EMBL/GenBank/DDBJ databases">
        <title>Arthrobacter zafarii sp. nov., a moderately thermotolerant and halotolerant actinobacterium isolated from Cholistan desert soil of Pakistan.</title>
        <authorList>
            <person name="Amin A."/>
            <person name="Ahmed I."/>
            <person name="Khalid N."/>
            <person name="Schumann P."/>
            <person name="Busse H.J."/>
            <person name="Khan I.U."/>
            <person name="Li S."/>
            <person name="Li W.J."/>
        </authorList>
    </citation>
    <scope>NUCLEOTIDE SEQUENCE [LARGE SCALE GENOMIC DNA]</scope>
    <source>
        <strain evidence="6 7">NCCP-1664</strain>
    </source>
</reference>
<protein>
    <recommendedName>
        <fullName evidence="5">ABC transporter domain-containing protein</fullName>
    </recommendedName>
</protein>
<evidence type="ECO:0000256" key="4">
    <source>
        <dbReference type="ARBA" id="ARBA00022840"/>
    </source>
</evidence>
<evidence type="ECO:0000256" key="2">
    <source>
        <dbReference type="ARBA" id="ARBA00022448"/>
    </source>
</evidence>
<evidence type="ECO:0000313" key="7">
    <source>
        <dbReference type="Proteomes" id="UP000325307"/>
    </source>
</evidence>
<keyword evidence="2" id="KW-0813">Transport</keyword>
<dbReference type="PANTHER" id="PTHR43776:SF7">
    <property type="entry name" value="D,D-DIPEPTIDE TRANSPORT ATP-BINDING PROTEIN DDPF-RELATED"/>
    <property type="match status" value="1"/>
</dbReference>
<dbReference type="SUPFAM" id="SSF52540">
    <property type="entry name" value="P-loop containing nucleoside triphosphate hydrolases"/>
    <property type="match status" value="1"/>
</dbReference>
<evidence type="ECO:0000256" key="3">
    <source>
        <dbReference type="ARBA" id="ARBA00022741"/>
    </source>
</evidence>
<evidence type="ECO:0000313" key="6">
    <source>
        <dbReference type="EMBL" id="GER22984.1"/>
    </source>
</evidence>
<dbReference type="PANTHER" id="PTHR43776">
    <property type="entry name" value="TRANSPORT ATP-BINDING PROTEIN"/>
    <property type="match status" value="1"/>
</dbReference>
<organism evidence="6 7">
    <name type="scientific">Zafaria cholistanensis</name>
    <dbReference type="NCBI Taxonomy" id="1682741"/>
    <lineage>
        <taxon>Bacteria</taxon>
        <taxon>Bacillati</taxon>
        <taxon>Actinomycetota</taxon>
        <taxon>Actinomycetes</taxon>
        <taxon>Micrococcales</taxon>
        <taxon>Micrococcaceae</taxon>
        <taxon>Zafaria</taxon>
    </lineage>
</organism>
<keyword evidence="3" id="KW-0547">Nucleotide-binding</keyword>
<dbReference type="RefSeq" id="WP_225873738.1">
    <property type="nucleotide sequence ID" value="NZ_BKDJ01000006.1"/>
</dbReference>
<dbReference type="EMBL" id="BKDJ01000006">
    <property type="protein sequence ID" value="GER22984.1"/>
    <property type="molecule type" value="Genomic_DNA"/>
</dbReference>
<dbReference type="Proteomes" id="UP000325307">
    <property type="component" value="Unassembled WGS sequence"/>
</dbReference>
<name>A0A5A7NPX6_9MICC</name>
<dbReference type="PROSITE" id="PS50893">
    <property type="entry name" value="ABC_TRANSPORTER_2"/>
    <property type="match status" value="1"/>
</dbReference>
<dbReference type="InterPro" id="IPR017871">
    <property type="entry name" value="ABC_transporter-like_CS"/>
</dbReference>
<sequence length="228" mass="23958">MSDPVLQACGIGVAYGTRRQPVTALHPTDLTLHAGESMAVVGRSGAGKSTLAEVLLGLRRPGSGYVMVRGERFCGFDRGPRAHLRHRVQGIPQDAGASLPPGVPVRLSIERALRRLGVGGDRRVHLAEAARIAHIDPGLLERTPRQLSGGQAQRAAIARAVAVAPDVVIADEPTSALDARTAAGLADALLALPARTGGALLLITHDDALAERCDRILTLREGKVEQSR</sequence>
<gene>
    <name evidence="6" type="ORF">NCCP1664_14800</name>
</gene>
<evidence type="ECO:0000256" key="1">
    <source>
        <dbReference type="ARBA" id="ARBA00005417"/>
    </source>
</evidence>
<keyword evidence="7" id="KW-1185">Reference proteome</keyword>
<keyword evidence="4" id="KW-0067">ATP-binding</keyword>
<dbReference type="InterPro" id="IPR003593">
    <property type="entry name" value="AAA+_ATPase"/>
</dbReference>
<dbReference type="GO" id="GO:0016887">
    <property type="term" value="F:ATP hydrolysis activity"/>
    <property type="evidence" value="ECO:0007669"/>
    <property type="project" value="InterPro"/>
</dbReference>
<dbReference type="InterPro" id="IPR027417">
    <property type="entry name" value="P-loop_NTPase"/>
</dbReference>
<dbReference type="AlphaFoldDB" id="A0A5A7NPX6"/>
<dbReference type="GO" id="GO:0005524">
    <property type="term" value="F:ATP binding"/>
    <property type="evidence" value="ECO:0007669"/>
    <property type="project" value="UniProtKB-KW"/>
</dbReference>
<comment type="similarity">
    <text evidence="1">Belongs to the ABC transporter superfamily.</text>
</comment>